<accession>A0A5M3X2T2</accession>
<protein>
    <submittedName>
        <fullName evidence="1">Uncharacterized protein</fullName>
    </submittedName>
</protein>
<dbReference type="Proteomes" id="UP000331127">
    <property type="component" value="Unassembled WGS sequence"/>
</dbReference>
<dbReference type="EMBL" id="BLAE01000037">
    <property type="protein sequence ID" value="GES12588.1"/>
    <property type="molecule type" value="Genomic_DNA"/>
</dbReference>
<name>A0A5M3X2T2_9ACTN</name>
<keyword evidence="2" id="KW-1185">Reference proteome</keyword>
<reference evidence="1 2" key="1">
    <citation type="submission" date="2019-10" db="EMBL/GenBank/DDBJ databases">
        <title>Whole genome shotgun sequence of Acrocarpospora macrocephala NBRC 16266.</title>
        <authorList>
            <person name="Ichikawa N."/>
            <person name="Kimura A."/>
            <person name="Kitahashi Y."/>
            <person name="Komaki H."/>
            <person name="Oguchi A."/>
        </authorList>
    </citation>
    <scope>NUCLEOTIDE SEQUENCE [LARGE SCALE GENOMIC DNA]</scope>
    <source>
        <strain evidence="1 2">NBRC 16266</strain>
    </source>
</reference>
<gene>
    <name evidence="1" type="ORF">Amac_061850</name>
</gene>
<dbReference type="AlphaFoldDB" id="A0A5M3X2T2"/>
<evidence type="ECO:0000313" key="2">
    <source>
        <dbReference type="Proteomes" id="UP000331127"/>
    </source>
</evidence>
<sequence>MLGEPGVRINRTVTLPAGPDFEVAMRSGGLAGGADVADVLPGGDVMPSATWIPVSHICA</sequence>
<comment type="caution">
    <text evidence="1">The sequence shown here is derived from an EMBL/GenBank/DDBJ whole genome shotgun (WGS) entry which is preliminary data.</text>
</comment>
<proteinExistence type="predicted"/>
<evidence type="ECO:0000313" key="1">
    <source>
        <dbReference type="EMBL" id="GES12588.1"/>
    </source>
</evidence>
<organism evidence="1 2">
    <name type="scientific">Acrocarpospora macrocephala</name>
    <dbReference type="NCBI Taxonomy" id="150177"/>
    <lineage>
        <taxon>Bacteria</taxon>
        <taxon>Bacillati</taxon>
        <taxon>Actinomycetota</taxon>
        <taxon>Actinomycetes</taxon>
        <taxon>Streptosporangiales</taxon>
        <taxon>Streptosporangiaceae</taxon>
        <taxon>Acrocarpospora</taxon>
    </lineage>
</organism>